<dbReference type="CDD" id="cd11614">
    <property type="entry name" value="SAF_CpaB_FlgA_like"/>
    <property type="match status" value="1"/>
</dbReference>
<dbReference type="AlphaFoldDB" id="A0A4Y9SQT2"/>
<dbReference type="Proteomes" id="UP000297729">
    <property type="component" value="Unassembled WGS sequence"/>
</dbReference>
<dbReference type="InterPro" id="IPR031571">
    <property type="entry name" value="RcpC_dom"/>
</dbReference>
<comment type="caution">
    <text evidence="3">The sequence shown here is derived from an EMBL/GenBank/DDBJ whole genome shotgun (WGS) entry which is preliminary data.</text>
</comment>
<dbReference type="SMART" id="SM00858">
    <property type="entry name" value="SAF"/>
    <property type="match status" value="1"/>
</dbReference>
<dbReference type="InterPro" id="IPR017592">
    <property type="entry name" value="Pilus_assmbl_Flp-typ_CpaB"/>
</dbReference>
<dbReference type="NCBIfam" id="TIGR03177">
    <property type="entry name" value="pilus_cpaB"/>
    <property type="match status" value="1"/>
</dbReference>
<dbReference type="RefSeq" id="WP_135200736.1">
    <property type="nucleotide sequence ID" value="NZ_SPVG01000064.1"/>
</dbReference>
<organism evidence="3 4">
    <name type="scientific">Duganella callida</name>
    <dbReference type="NCBI Taxonomy" id="2561932"/>
    <lineage>
        <taxon>Bacteria</taxon>
        <taxon>Pseudomonadati</taxon>
        <taxon>Pseudomonadota</taxon>
        <taxon>Betaproteobacteria</taxon>
        <taxon>Burkholderiales</taxon>
        <taxon>Oxalobacteraceae</taxon>
        <taxon>Telluria group</taxon>
        <taxon>Duganella</taxon>
    </lineage>
</organism>
<feature type="region of interest" description="Disordered" evidence="1">
    <location>
        <begin position="245"/>
        <end position="295"/>
    </location>
</feature>
<evidence type="ECO:0000313" key="4">
    <source>
        <dbReference type="Proteomes" id="UP000297729"/>
    </source>
</evidence>
<dbReference type="OrthoDB" id="9788329at2"/>
<keyword evidence="4" id="KW-1185">Reference proteome</keyword>
<evidence type="ECO:0000256" key="1">
    <source>
        <dbReference type="SAM" id="MobiDB-lite"/>
    </source>
</evidence>
<protein>
    <submittedName>
        <fullName evidence="3">Flp pilus assembly protein CpaB</fullName>
    </submittedName>
</protein>
<dbReference type="Pfam" id="PF16976">
    <property type="entry name" value="RcpC"/>
    <property type="match status" value="1"/>
</dbReference>
<dbReference type="Pfam" id="PF08666">
    <property type="entry name" value="SAF"/>
    <property type="match status" value="1"/>
</dbReference>
<proteinExistence type="predicted"/>
<sequence length="295" mass="30708">MRNTRALMMIGVALVLALAAVVVAAQWIAGQSGSNSNKVAVAMLDISMGARLTPELVNMVDWPAGSMPAGAMSDVKALEGRITRGNIQRGEPITESKLAPAGTQGGLSSVVAEGKRAMTVRVNDVVGVAGFALPGNYVDILVNTNSDSRGDMGVREQAISKIVLERILVLAVAQEANRDDTKPKVVNAVTLELTPEQVEKLDLARSVGTLSLVLRNQIDPNAANTEGATKSSLLEGVPGAVAAAPVRHEPATPVSAPPPQQPVASAASAPKPVPPRKRGDEVEVIKGLERSSQQF</sequence>
<feature type="domain" description="SAF" evidence="2">
    <location>
        <begin position="37"/>
        <end position="99"/>
    </location>
</feature>
<evidence type="ECO:0000259" key="2">
    <source>
        <dbReference type="SMART" id="SM00858"/>
    </source>
</evidence>
<dbReference type="EMBL" id="SPVG01000064">
    <property type="protein sequence ID" value="TFW27709.1"/>
    <property type="molecule type" value="Genomic_DNA"/>
</dbReference>
<dbReference type="InterPro" id="IPR013974">
    <property type="entry name" value="SAF"/>
</dbReference>
<accession>A0A4Y9SQT2</accession>
<evidence type="ECO:0000313" key="3">
    <source>
        <dbReference type="EMBL" id="TFW27709.1"/>
    </source>
</evidence>
<reference evidence="3 4" key="1">
    <citation type="submission" date="2019-03" db="EMBL/GenBank/DDBJ databases">
        <title>Draft Genome Sequence of Duganella callidus sp. nov., a Novel Duganella Species Isolated from Cultivated Soil.</title>
        <authorList>
            <person name="Raths R."/>
            <person name="Peta V."/>
            <person name="Bucking H."/>
        </authorList>
    </citation>
    <scope>NUCLEOTIDE SEQUENCE [LARGE SCALE GENOMIC DNA]</scope>
    <source>
        <strain evidence="3 4">DN04</strain>
    </source>
</reference>
<gene>
    <name evidence="3" type="primary">cpaB</name>
    <name evidence="3" type="ORF">E4L98_06410</name>
</gene>
<feature type="compositionally biased region" description="Basic and acidic residues" evidence="1">
    <location>
        <begin position="277"/>
        <end position="289"/>
    </location>
</feature>
<name>A0A4Y9SQT2_9BURK</name>